<dbReference type="Proteomes" id="UP000464912">
    <property type="component" value="Chromosome"/>
</dbReference>
<feature type="domain" description="ATP synthase YMF19-like N-terminal" evidence="7">
    <location>
        <begin position="2"/>
        <end position="62"/>
    </location>
</feature>
<reference evidence="8 9" key="1">
    <citation type="journal article" date="2020" name="MBio">
        <title>Erratum for Teymournejad et al., 'Isolation and Molecular Analysis of a Novel Neorickettsia Species That Causes Potomac Horse Fever'.</title>
        <authorList>
            <person name="Teymournejad O."/>
            <person name="Lin M."/>
            <person name="Bekebrede H."/>
            <person name="Kamr A."/>
            <person name="Toribio R.E."/>
            <person name="Arroyo L.G."/>
            <person name="Baird J.D."/>
            <person name="Rikihisa Y."/>
        </authorList>
    </citation>
    <scope>NUCLEOTIDE SEQUENCE [LARGE SCALE GENOMIC DNA]</scope>
    <source>
        <strain evidence="8 9">Fin17</strain>
    </source>
</reference>
<evidence type="ECO:0000256" key="6">
    <source>
        <dbReference type="SAM" id="Phobius"/>
    </source>
</evidence>
<accession>A0A6P1G9K4</accession>
<reference evidence="8 9" key="2">
    <citation type="journal article" date="2020" name="MBio">
        <title>Isolation and Molecular Analysis of a Novel Neorickettsia Species That Causes Potomac Horse Fever.</title>
        <authorList>
            <person name="Teymournejad O."/>
            <person name="Lin M."/>
            <person name="Bekebrede H."/>
            <person name="Kamr A."/>
            <person name="Toribio R.E."/>
            <person name="Arroyo L.G."/>
            <person name="Baird J.D."/>
            <person name="Rikihisa Y."/>
        </authorList>
    </citation>
    <scope>NUCLEOTIDE SEQUENCE [LARGE SCALE GENOMIC DNA]</scope>
    <source>
        <strain evidence="8 9">Fin17</strain>
    </source>
</reference>
<protein>
    <recommendedName>
        <fullName evidence="7">ATP synthase YMF19-like N-terminal domain-containing protein</fullName>
    </recommendedName>
</protein>
<keyword evidence="2 6" id="KW-0812">Transmembrane</keyword>
<gene>
    <name evidence="8" type="ORF">GP480_01590</name>
</gene>
<dbReference type="EMBL" id="CP047224">
    <property type="protein sequence ID" value="QHD65147.1"/>
    <property type="molecule type" value="Genomic_DNA"/>
</dbReference>
<evidence type="ECO:0000256" key="1">
    <source>
        <dbReference type="ARBA" id="ARBA00004370"/>
    </source>
</evidence>
<name>A0A6P1G9K4_9RICK</name>
<evidence type="ECO:0000259" key="7">
    <source>
        <dbReference type="Pfam" id="PF02326"/>
    </source>
</evidence>
<dbReference type="AlphaFoldDB" id="A0A6P1G9K4"/>
<comment type="subcellular location">
    <subcellularLocation>
        <location evidence="1">Membrane</location>
    </subcellularLocation>
</comment>
<keyword evidence="3 6" id="KW-1133">Transmembrane helix</keyword>
<dbReference type="Pfam" id="PF02326">
    <property type="entry name" value="YMF19"/>
    <property type="match status" value="1"/>
</dbReference>
<dbReference type="GO" id="GO:0006754">
    <property type="term" value="P:ATP biosynthetic process"/>
    <property type="evidence" value="ECO:0007669"/>
    <property type="project" value="UniProtKB-KW"/>
</dbReference>
<evidence type="ECO:0000256" key="2">
    <source>
        <dbReference type="ARBA" id="ARBA00022692"/>
    </source>
</evidence>
<keyword evidence="4 6" id="KW-0472">Membrane</keyword>
<evidence type="ECO:0000313" key="9">
    <source>
        <dbReference type="Proteomes" id="UP000464912"/>
    </source>
</evidence>
<sequence length="176" mass="20306">MPQFDISTYFGQVFWFSISFLFLYCFVSFVFVPKFNALLNVRASVLKENRKLIARMKEDLERLESVWNAALSDARFAAENILRDAVISVEELRGGVAERLAVLNSELKKENEVLIDAFFAQKLHELEELFVKLVEDYYVVIYTPFVVGSGDVHVGSVRKKALEDFACLYERLRGCR</sequence>
<dbReference type="KEGG" id="nef:GP480_01590"/>
<organism evidence="8 9">
    <name type="scientific">Neorickettsia findlayensis</name>
    <dbReference type="NCBI Taxonomy" id="2686014"/>
    <lineage>
        <taxon>Bacteria</taxon>
        <taxon>Pseudomonadati</taxon>
        <taxon>Pseudomonadota</taxon>
        <taxon>Alphaproteobacteria</taxon>
        <taxon>Rickettsiales</taxon>
        <taxon>Anaplasmataceae</taxon>
        <taxon>Neorickettsia</taxon>
    </lineage>
</organism>
<proteinExistence type="predicted"/>
<feature type="transmembrane region" description="Helical" evidence="6">
    <location>
        <begin position="12"/>
        <end position="32"/>
    </location>
</feature>
<evidence type="ECO:0000256" key="5">
    <source>
        <dbReference type="ARBA" id="ARBA00023310"/>
    </source>
</evidence>
<dbReference type="GO" id="GO:0016020">
    <property type="term" value="C:membrane"/>
    <property type="evidence" value="ECO:0007669"/>
    <property type="project" value="UniProtKB-SubCell"/>
</dbReference>
<evidence type="ECO:0000313" key="8">
    <source>
        <dbReference type="EMBL" id="QHD65147.1"/>
    </source>
</evidence>
<keyword evidence="9" id="KW-1185">Reference proteome</keyword>
<evidence type="ECO:0000256" key="4">
    <source>
        <dbReference type="ARBA" id="ARBA00023136"/>
    </source>
</evidence>
<dbReference type="InterPro" id="IPR003319">
    <property type="entry name" value="YMF19-like_N"/>
</dbReference>
<evidence type="ECO:0000256" key="3">
    <source>
        <dbReference type="ARBA" id="ARBA00022989"/>
    </source>
</evidence>
<dbReference type="RefSeq" id="WP_160095267.1">
    <property type="nucleotide sequence ID" value="NZ_CP047224.1"/>
</dbReference>
<keyword evidence="5" id="KW-0066">ATP synthesis</keyword>